<sequence>MALNLQDKQAIVAEVSEVAKGALSAVVADSRGVTVGKMTELRKAGREAGVYIRVVRNTLIRRAVEGTEYECLKEAFIGPTLIAFSNEHPGAAARLFKEFAKANPAFEIKAAAFEGEFIPAANIDRLATLPTYEEAIARLMSTMKEAVAGKLVRTLAALREQREAV</sequence>
<dbReference type="PANTHER" id="PTHR11560">
    <property type="entry name" value="39S RIBOSOMAL PROTEIN L10, MITOCHONDRIAL"/>
    <property type="match status" value="1"/>
</dbReference>
<dbReference type="InterPro" id="IPR002363">
    <property type="entry name" value="Ribosomal_uL10_CS_bac"/>
</dbReference>
<dbReference type="Pfam" id="PF00466">
    <property type="entry name" value="Ribosomal_L10"/>
    <property type="match status" value="1"/>
</dbReference>
<dbReference type="FunFam" id="3.30.70.1730:FF:000001">
    <property type="entry name" value="50S ribosomal protein L10"/>
    <property type="match status" value="1"/>
</dbReference>
<evidence type="ECO:0000313" key="11">
    <source>
        <dbReference type="Proteomes" id="UP000591844"/>
    </source>
</evidence>
<evidence type="ECO:0000256" key="8">
    <source>
        <dbReference type="ARBA" id="ARBA00035202"/>
    </source>
</evidence>
<dbReference type="InterPro" id="IPR043141">
    <property type="entry name" value="Ribosomal_uL10-like_sf"/>
</dbReference>
<comment type="caution">
    <text evidence="10">The sequence shown here is derived from an EMBL/GenBank/DDBJ whole genome shotgun (WGS) entry which is preliminary data.</text>
</comment>
<dbReference type="Gene3D" id="6.10.250.2350">
    <property type="match status" value="1"/>
</dbReference>
<evidence type="ECO:0000256" key="9">
    <source>
        <dbReference type="HAMAP-Rule" id="MF_00362"/>
    </source>
</evidence>
<dbReference type="InterPro" id="IPR022973">
    <property type="entry name" value="Ribosomal_uL10_bac"/>
</dbReference>
<comment type="function">
    <text evidence="7">Protein L10 is also a translational repressor protein. It controls the translation of the rplJL-rpoBC operon by binding to its mRNA.</text>
</comment>
<dbReference type="GO" id="GO:0070180">
    <property type="term" value="F:large ribosomal subunit rRNA binding"/>
    <property type="evidence" value="ECO:0007669"/>
    <property type="project" value="UniProtKB-UniRule"/>
</dbReference>
<name>A0A7X5TJ35_9GAMM</name>
<dbReference type="Gene3D" id="3.30.70.1730">
    <property type="match status" value="1"/>
</dbReference>
<dbReference type="GO" id="GO:0003735">
    <property type="term" value="F:structural constituent of ribosome"/>
    <property type="evidence" value="ECO:0007669"/>
    <property type="project" value="InterPro"/>
</dbReference>
<dbReference type="InterPro" id="IPR001790">
    <property type="entry name" value="Ribosomal_uL10"/>
</dbReference>
<dbReference type="RefSeq" id="WP_166308606.1">
    <property type="nucleotide sequence ID" value="NZ_CAWPIB010000016.1"/>
</dbReference>
<accession>A0A7X5TJ35</accession>
<comment type="similarity">
    <text evidence="2 9">Belongs to the universal ribosomal protein uL10 family.</text>
</comment>
<reference evidence="10 11" key="1">
    <citation type="submission" date="2018-02" db="EMBL/GenBank/DDBJ databases">
        <authorList>
            <person name="Machado R.A."/>
        </authorList>
    </citation>
    <scope>NUCLEOTIDE SEQUENCE [LARGE SCALE GENOMIC DNA]</scope>
    <source>
        <strain evidence="10 11">DSM 19724</strain>
    </source>
</reference>
<protein>
    <recommendedName>
        <fullName evidence="8 9">Large ribosomal subunit protein uL10</fullName>
    </recommendedName>
</protein>
<evidence type="ECO:0000256" key="7">
    <source>
        <dbReference type="ARBA" id="ARBA00024685"/>
    </source>
</evidence>
<gene>
    <name evidence="9" type="primary">rplJ</name>
    <name evidence="10" type="ORF">C5469_15890</name>
</gene>
<dbReference type="PROSITE" id="PS01109">
    <property type="entry name" value="RIBOSOMAL_L10"/>
    <property type="match status" value="1"/>
</dbReference>
<keyword evidence="3 9" id="KW-0699">rRNA-binding</keyword>
<dbReference type="EMBL" id="PUJW01000016">
    <property type="protein sequence ID" value="NHB93542.1"/>
    <property type="molecule type" value="Genomic_DNA"/>
</dbReference>
<evidence type="ECO:0000256" key="2">
    <source>
        <dbReference type="ARBA" id="ARBA00008889"/>
    </source>
</evidence>
<organism evidence="10 11">
    <name type="scientific">Photorhabdus cinerea</name>
    <dbReference type="NCBI Taxonomy" id="471575"/>
    <lineage>
        <taxon>Bacteria</taxon>
        <taxon>Pseudomonadati</taxon>
        <taxon>Pseudomonadota</taxon>
        <taxon>Gammaproteobacteria</taxon>
        <taxon>Enterobacterales</taxon>
        <taxon>Morganellaceae</taxon>
        <taxon>Photorhabdus</taxon>
    </lineage>
</organism>
<keyword evidence="11" id="KW-1185">Reference proteome</keyword>
<evidence type="ECO:0000256" key="6">
    <source>
        <dbReference type="ARBA" id="ARBA00023274"/>
    </source>
</evidence>
<keyword evidence="5 9" id="KW-0689">Ribosomal protein</keyword>
<proteinExistence type="inferred from homology"/>
<dbReference type="GO" id="GO:0015934">
    <property type="term" value="C:large ribosomal subunit"/>
    <property type="evidence" value="ECO:0007669"/>
    <property type="project" value="InterPro"/>
</dbReference>
<evidence type="ECO:0000256" key="3">
    <source>
        <dbReference type="ARBA" id="ARBA00022730"/>
    </source>
</evidence>
<keyword evidence="4 9" id="KW-0694">RNA-binding</keyword>
<evidence type="ECO:0000313" key="10">
    <source>
        <dbReference type="EMBL" id="NHB93542.1"/>
    </source>
</evidence>
<keyword evidence="6 9" id="KW-0687">Ribonucleoprotein</keyword>
<evidence type="ECO:0000256" key="5">
    <source>
        <dbReference type="ARBA" id="ARBA00022980"/>
    </source>
</evidence>
<dbReference type="InterPro" id="IPR047865">
    <property type="entry name" value="Ribosomal_uL10_bac_type"/>
</dbReference>
<dbReference type="Proteomes" id="UP000591844">
    <property type="component" value="Unassembled WGS sequence"/>
</dbReference>
<dbReference type="HAMAP" id="MF_00362">
    <property type="entry name" value="Ribosomal_uL10"/>
    <property type="match status" value="1"/>
</dbReference>
<dbReference type="NCBIfam" id="NF000955">
    <property type="entry name" value="PRK00099.1-1"/>
    <property type="match status" value="1"/>
</dbReference>
<evidence type="ECO:0000256" key="1">
    <source>
        <dbReference type="ARBA" id="ARBA00002633"/>
    </source>
</evidence>
<dbReference type="GO" id="GO:0006412">
    <property type="term" value="P:translation"/>
    <property type="evidence" value="ECO:0007669"/>
    <property type="project" value="UniProtKB-UniRule"/>
</dbReference>
<dbReference type="CDD" id="cd05797">
    <property type="entry name" value="Ribosomal_L10"/>
    <property type="match status" value="1"/>
</dbReference>
<comment type="function">
    <text evidence="1 9">Forms part of the ribosomal stalk, playing a central role in the interaction of the ribosome with GTP-bound translation factors.</text>
</comment>
<dbReference type="SUPFAM" id="SSF160369">
    <property type="entry name" value="Ribosomal protein L10-like"/>
    <property type="match status" value="1"/>
</dbReference>
<dbReference type="AlphaFoldDB" id="A0A7X5TJ35"/>
<evidence type="ECO:0000256" key="4">
    <source>
        <dbReference type="ARBA" id="ARBA00022884"/>
    </source>
</evidence>
<comment type="subunit">
    <text evidence="9">Part of the ribosomal stalk of the 50S ribosomal subunit. The N-terminus interacts with L11 and the large rRNA to form the base of the stalk. The C-terminus forms an elongated spine to which L12 dimers bind in a sequential fashion forming a multimeric L10(L12)X complex.</text>
</comment>